<dbReference type="EMBL" id="FXAG01000013">
    <property type="protein sequence ID" value="SMF31556.1"/>
    <property type="molecule type" value="Genomic_DNA"/>
</dbReference>
<dbReference type="RefSeq" id="WP_085276754.1">
    <property type="nucleotide sequence ID" value="NZ_FXAG01000013.1"/>
</dbReference>
<evidence type="ECO:0000313" key="2">
    <source>
        <dbReference type="EMBL" id="SMF31556.1"/>
    </source>
</evidence>
<dbReference type="InterPro" id="IPR011576">
    <property type="entry name" value="Pyridox_Oxase_N"/>
</dbReference>
<gene>
    <name evidence="2" type="ORF">SAMN02745746_02531</name>
</gene>
<evidence type="ECO:0000259" key="1">
    <source>
        <dbReference type="Pfam" id="PF01243"/>
    </source>
</evidence>
<sequence>MKIPIEAALTLLHEAAFGTLATNSSQLPGYPYATVVPYMLDESHCPVLCISALAEHTKNLLADPRVSLSVVQPGATDVQATARLTWVADAEKCEATPAFLVRYFRYEPGTEPLLDLDFMFFRLNPKRIRFIGGVGRMGWLEEPEWKALTRLPAADEALLVDEVSAVLQGNARVLGIDPYGIDYELDGQRQRQALPGETLSLETVKEAARILAAQLE</sequence>
<dbReference type="STRING" id="1123014.SAMN02745746_02531"/>
<dbReference type="Proteomes" id="UP000192920">
    <property type="component" value="Unassembled WGS sequence"/>
</dbReference>
<keyword evidence="3" id="KW-1185">Reference proteome</keyword>
<proteinExistence type="predicted"/>
<dbReference type="PANTHER" id="PTHR13343">
    <property type="entry name" value="CREG1 PROTEIN"/>
    <property type="match status" value="1"/>
</dbReference>
<reference evidence="3" key="1">
    <citation type="submission" date="2017-04" db="EMBL/GenBank/DDBJ databases">
        <authorList>
            <person name="Varghese N."/>
            <person name="Submissions S."/>
        </authorList>
    </citation>
    <scope>NUCLEOTIDE SEQUENCE [LARGE SCALE GENOMIC DNA]</scope>
    <source>
        <strain evidence="3">DSM 22618</strain>
    </source>
</reference>
<dbReference type="SUPFAM" id="SSF50475">
    <property type="entry name" value="FMN-binding split barrel"/>
    <property type="match status" value="1"/>
</dbReference>
<dbReference type="InterPro" id="IPR012349">
    <property type="entry name" value="Split_barrel_FMN-bd"/>
</dbReference>
<dbReference type="AlphaFoldDB" id="A0A1Y6C3F2"/>
<feature type="domain" description="Pyridoxamine 5'-phosphate oxidase N-terminal" evidence="1">
    <location>
        <begin position="6"/>
        <end position="131"/>
    </location>
</feature>
<dbReference type="GO" id="GO:0005737">
    <property type="term" value="C:cytoplasm"/>
    <property type="evidence" value="ECO:0007669"/>
    <property type="project" value="UniProtKB-ARBA"/>
</dbReference>
<dbReference type="PANTHER" id="PTHR13343:SF17">
    <property type="entry name" value="CELLULAR REPRESSOR OF E1A-STIMULATED GENES, ISOFORM A"/>
    <property type="match status" value="1"/>
</dbReference>
<name>A0A1Y6C3F2_9NEIS</name>
<dbReference type="Pfam" id="PF01243">
    <property type="entry name" value="PNPOx_N"/>
    <property type="match status" value="1"/>
</dbReference>
<dbReference type="Gene3D" id="2.30.110.10">
    <property type="entry name" value="Electron Transport, Fmn-binding Protein, Chain A"/>
    <property type="match status" value="1"/>
</dbReference>
<organism evidence="2 3">
    <name type="scientific">Pseudogulbenkiania subflava DSM 22618</name>
    <dbReference type="NCBI Taxonomy" id="1123014"/>
    <lineage>
        <taxon>Bacteria</taxon>
        <taxon>Pseudomonadati</taxon>
        <taxon>Pseudomonadota</taxon>
        <taxon>Betaproteobacteria</taxon>
        <taxon>Neisseriales</taxon>
        <taxon>Chromobacteriaceae</taxon>
        <taxon>Pseudogulbenkiania</taxon>
    </lineage>
</organism>
<evidence type="ECO:0000313" key="3">
    <source>
        <dbReference type="Proteomes" id="UP000192920"/>
    </source>
</evidence>
<accession>A0A1Y6C3F2</accession>
<protein>
    <recommendedName>
        <fullName evidence="1">Pyridoxamine 5'-phosphate oxidase N-terminal domain-containing protein</fullName>
    </recommendedName>
</protein>